<dbReference type="Gene3D" id="3.90.550.40">
    <property type="match status" value="1"/>
</dbReference>
<evidence type="ECO:0000313" key="1">
    <source>
        <dbReference type="EMBL" id="CAB4175063.1"/>
    </source>
</evidence>
<evidence type="ECO:0000313" key="3">
    <source>
        <dbReference type="EMBL" id="CAB4192804.1"/>
    </source>
</evidence>
<sequence length="253" mass="28134">MEGIKKLLVVTPSLDGKVSIEYVSSLVGLKSRLFENKVNCSARFHKGNSILFSARNHLMQDFIESDADAVLLVDADITYQPTDVVDALKVLGDSIIGFPCSRKFPQWERAIKFVRDNPGFPVEQITSILGDANFGIENDTVQPDENGLVDVPWIGTGIMLVSRGAIQKIMDHDPSAVYYSEKKERLLYKFFGYRFDELSLTYSGEDVGFCMLAKEAGVSLKAKIDAKTGHVGFIDMYFDAMAVSDMSKYVKNS</sequence>
<reference evidence="2" key="1">
    <citation type="submission" date="2020-05" db="EMBL/GenBank/DDBJ databases">
        <authorList>
            <person name="Chiriac C."/>
            <person name="Salcher M."/>
            <person name="Ghai R."/>
            <person name="Kavagutti S V."/>
        </authorList>
    </citation>
    <scope>NUCLEOTIDE SEQUENCE</scope>
</reference>
<protein>
    <submittedName>
        <fullName evidence="2">Uncharacterized protein</fullName>
    </submittedName>
</protein>
<dbReference type="EMBL" id="LR798428">
    <property type="protein sequence ID" value="CAB5231448.1"/>
    <property type="molecule type" value="Genomic_DNA"/>
</dbReference>
<accession>A0A6J5QMH6</accession>
<dbReference type="SUPFAM" id="SSF53448">
    <property type="entry name" value="Nucleotide-diphospho-sugar transferases"/>
    <property type="match status" value="1"/>
</dbReference>
<dbReference type="EMBL" id="LR796919">
    <property type="protein sequence ID" value="CAB4175063.1"/>
    <property type="molecule type" value="Genomic_DNA"/>
</dbReference>
<dbReference type="EMBL" id="LR797185">
    <property type="protein sequence ID" value="CAB4192804.1"/>
    <property type="molecule type" value="Genomic_DNA"/>
</dbReference>
<evidence type="ECO:0000313" key="4">
    <source>
        <dbReference type="EMBL" id="CAB5231448.1"/>
    </source>
</evidence>
<organism evidence="2">
    <name type="scientific">uncultured Caudovirales phage</name>
    <dbReference type="NCBI Taxonomy" id="2100421"/>
    <lineage>
        <taxon>Viruses</taxon>
        <taxon>Duplodnaviria</taxon>
        <taxon>Heunggongvirae</taxon>
        <taxon>Uroviricota</taxon>
        <taxon>Caudoviricetes</taxon>
        <taxon>Peduoviridae</taxon>
        <taxon>Maltschvirus</taxon>
        <taxon>Maltschvirus maltsch</taxon>
    </lineage>
</organism>
<gene>
    <name evidence="2" type="ORF">UFOVP1131_96</name>
    <name evidence="3" type="ORF">UFOVP1245_90</name>
    <name evidence="4" type="ORF">UFOVP1582_88</name>
    <name evidence="1" type="ORF">UFOVP966_110</name>
</gene>
<name>A0A6J5QMH6_9CAUD</name>
<proteinExistence type="predicted"/>
<evidence type="ECO:0000313" key="2">
    <source>
        <dbReference type="EMBL" id="CAB4184982.1"/>
    </source>
</evidence>
<dbReference type="EMBL" id="LR797071">
    <property type="protein sequence ID" value="CAB4184982.1"/>
    <property type="molecule type" value="Genomic_DNA"/>
</dbReference>
<dbReference type="InterPro" id="IPR029044">
    <property type="entry name" value="Nucleotide-diphossugar_trans"/>
</dbReference>